<accession>A0ABX0HF73</accession>
<organism evidence="2 3">
    <name type="scientific">Cyclobacterium plantarum</name>
    <dbReference type="NCBI Taxonomy" id="2716263"/>
    <lineage>
        <taxon>Bacteria</taxon>
        <taxon>Pseudomonadati</taxon>
        <taxon>Bacteroidota</taxon>
        <taxon>Cytophagia</taxon>
        <taxon>Cytophagales</taxon>
        <taxon>Cyclobacteriaceae</taxon>
        <taxon>Cyclobacterium</taxon>
    </lineage>
</organism>
<comment type="caution">
    <text evidence="2">The sequence shown here is derived from an EMBL/GenBank/DDBJ whole genome shotgun (WGS) entry which is preliminary data.</text>
</comment>
<gene>
    <name evidence="2" type="ORF">G9Q97_19430</name>
</gene>
<evidence type="ECO:0000313" key="2">
    <source>
        <dbReference type="EMBL" id="NHE58984.1"/>
    </source>
</evidence>
<evidence type="ECO:0000256" key="1">
    <source>
        <dbReference type="SAM" id="MobiDB-lite"/>
    </source>
</evidence>
<sequence>MVFASLLCVSEFTFAQERSAEEAVGSGDAVTSRTRGDDPNIEQGKAPNVKGELSEDIVQPADKGGRTRGTICYVNFDNWTSWIIDCYVDGRYKGDVAAYGEGGVTVGAGDTRVYAVAEFTDGSKVSYGPVTKYCSNAVFNFEMHSDSYKYAIER</sequence>
<dbReference type="RefSeq" id="WP_166149899.1">
    <property type="nucleotide sequence ID" value="NZ_JAANYN010000009.1"/>
</dbReference>
<proteinExistence type="predicted"/>
<feature type="region of interest" description="Disordered" evidence="1">
    <location>
        <begin position="23"/>
        <end position="49"/>
    </location>
</feature>
<evidence type="ECO:0000313" key="3">
    <source>
        <dbReference type="Proteomes" id="UP000649799"/>
    </source>
</evidence>
<dbReference type="Proteomes" id="UP000649799">
    <property type="component" value="Unassembled WGS sequence"/>
</dbReference>
<name>A0ABX0HF73_9BACT</name>
<reference evidence="2 3" key="1">
    <citation type="submission" date="2020-03" db="EMBL/GenBank/DDBJ databases">
        <title>Cyclobacterium plantarum sp. nov., a marine bacterium isolated from a coastal-marine wetland.</title>
        <authorList>
            <person name="Sanchez-Porro C."/>
            <person name="Ventosa A."/>
            <person name="Amoozegar M."/>
        </authorList>
    </citation>
    <scope>NUCLEOTIDE SEQUENCE [LARGE SCALE GENOMIC DNA]</scope>
    <source>
        <strain evidence="2 3">GBPx2</strain>
    </source>
</reference>
<dbReference type="EMBL" id="JAANYN010000009">
    <property type="protein sequence ID" value="NHE58984.1"/>
    <property type="molecule type" value="Genomic_DNA"/>
</dbReference>
<protein>
    <submittedName>
        <fullName evidence="2">Uncharacterized protein</fullName>
    </submittedName>
</protein>
<keyword evidence="3" id="KW-1185">Reference proteome</keyword>